<dbReference type="AlphaFoldDB" id="A0AA88EB76"/>
<dbReference type="PROSITE" id="PS51257">
    <property type="entry name" value="PROKAR_LIPOPROTEIN"/>
    <property type="match status" value="1"/>
</dbReference>
<sequence length="81" mass="8690">MKKVSLNKLTSLVVFLATIACTELSWMEGVVAKPDCTRDIDCSFRIKCGKGVITVCNKGQCQCVHPPRSGNPTSMNSSPAS</sequence>
<gene>
    <name evidence="2" type="ORF">TIFTF001_039632</name>
</gene>
<evidence type="ECO:0000313" key="3">
    <source>
        <dbReference type="Proteomes" id="UP001187192"/>
    </source>
</evidence>
<comment type="caution">
    <text evidence="2">The sequence shown here is derived from an EMBL/GenBank/DDBJ whole genome shotgun (WGS) entry which is preliminary data.</text>
</comment>
<reference evidence="2" key="1">
    <citation type="submission" date="2023-07" db="EMBL/GenBank/DDBJ databases">
        <title>draft genome sequence of fig (Ficus carica).</title>
        <authorList>
            <person name="Takahashi T."/>
            <person name="Nishimura K."/>
        </authorList>
    </citation>
    <scope>NUCLEOTIDE SEQUENCE</scope>
</reference>
<keyword evidence="1" id="KW-0732">Signal</keyword>
<feature type="signal peptide" evidence="1">
    <location>
        <begin position="1"/>
        <end position="32"/>
    </location>
</feature>
<evidence type="ECO:0000313" key="2">
    <source>
        <dbReference type="EMBL" id="GMN70588.1"/>
    </source>
</evidence>
<dbReference type="Proteomes" id="UP001187192">
    <property type="component" value="Unassembled WGS sequence"/>
</dbReference>
<dbReference type="EMBL" id="BTGU01001190">
    <property type="protein sequence ID" value="GMN70588.1"/>
    <property type="molecule type" value="Genomic_DNA"/>
</dbReference>
<accession>A0AA88EB76</accession>
<keyword evidence="3" id="KW-1185">Reference proteome</keyword>
<feature type="chain" id="PRO_5041673288" evidence="1">
    <location>
        <begin position="33"/>
        <end position="81"/>
    </location>
</feature>
<protein>
    <submittedName>
        <fullName evidence="2">Uncharacterized protein</fullName>
    </submittedName>
</protein>
<evidence type="ECO:0000256" key="1">
    <source>
        <dbReference type="SAM" id="SignalP"/>
    </source>
</evidence>
<organism evidence="2 3">
    <name type="scientific">Ficus carica</name>
    <name type="common">Common fig</name>
    <dbReference type="NCBI Taxonomy" id="3494"/>
    <lineage>
        <taxon>Eukaryota</taxon>
        <taxon>Viridiplantae</taxon>
        <taxon>Streptophyta</taxon>
        <taxon>Embryophyta</taxon>
        <taxon>Tracheophyta</taxon>
        <taxon>Spermatophyta</taxon>
        <taxon>Magnoliopsida</taxon>
        <taxon>eudicotyledons</taxon>
        <taxon>Gunneridae</taxon>
        <taxon>Pentapetalae</taxon>
        <taxon>rosids</taxon>
        <taxon>fabids</taxon>
        <taxon>Rosales</taxon>
        <taxon>Moraceae</taxon>
        <taxon>Ficeae</taxon>
        <taxon>Ficus</taxon>
    </lineage>
</organism>
<proteinExistence type="predicted"/>
<name>A0AA88EB76_FICCA</name>